<organism evidence="1">
    <name type="scientific">Klebsiella pneumoniae</name>
    <dbReference type="NCBI Taxonomy" id="573"/>
    <lineage>
        <taxon>Bacteria</taxon>
        <taxon>Pseudomonadati</taxon>
        <taxon>Pseudomonadota</taxon>
        <taxon>Gammaproteobacteria</taxon>
        <taxon>Enterobacterales</taxon>
        <taxon>Enterobacteriaceae</taxon>
        <taxon>Klebsiella/Raoultella group</taxon>
        <taxon>Klebsiella</taxon>
        <taxon>Klebsiella pneumoniae complex</taxon>
    </lineage>
</organism>
<keyword evidence="1" id="KW-0614">Plasmid</keyword>
<evidence type="ECO:0000313" key="1">
    <source>
        <dbReference type="EMBL" id="AVI43695.1"/>
    </source>
</evidence>
<reference evidence="1" key="1">
    <citation type="submission" date="2017-12" db="EMBL/GenBank/DDBJ databases">
        <title>Insights into the successfully spreading KPC-encoding IncII plasmids.</title>
        <authorList>
            <person name="Brandt C."/>
            <person name="Pletz M.W."/>
            <person name="Makarewicz O."/>
        </authorList>
    </citation>
    <scope>NUCLEOTIDE SEQUENCE</scope>
    <source>
        <strain evidence="1">St015788/2</strain>
        <plasmid evidence="1">pUJ-84KPC</plasmid>
    </source>
</reference>
<sequence>MLDESESQTDTVILPSYGTASVSFLLHYRNGFFKNMVLIILI</sequence>
<dbReference type="EMBL" id="MG700550">
    <property type="protein sequence ID" value="AVI43695.1"/>
    <property type="molecule type" value="Genomic_DNA"/>
</dbReference>
<dbReference type="AlphaFoldDB" id="A0A2P1BPM8"/>
<accession>A0A2P1BPM8</accession>
<name>A0A2P1BPM8_KLEPN</name>
<geneLocation type="plasmid" evidence="1">
    <name>pUJ-84KPC</name>
</geneLocation>
<proteinExistence type="predicted"/>
<protein>
    <submittedName>
        <fullName evidence="1">Uncharacterized protein</fullName>
    </submittedName>
</protein>